<gene>
    <name evidence="2" type="ORF">KIW84_070741</name>
</gene>
<dbReference type="AlphaFoldDB" id="A0A9D4ZS97"/>
<protein>
    <submittedName>
        <fullName evidence="2">Uncharacterized protein</fullName>
    </submittedName>
</protein>
<feature type="compositionally biased region" description="Low complexity" evidence="1">
    <location>
        <begin position="181"/>
        <end position="191"/>
    </location>
</feature>
<feature type="non-terminal residue" evidence="2">
    <location>
        <position position="208"/>
    </location>
</feature>
<organism evidence="2 3">
    <name type="scientific">Pisum sativum</name>
    <name type="common">Garden pea</name>
    <name type="synonym">Lathyrus oleraceus</name>
    <dbReference type="NCBI Taxonomy" id="3888"/>
    <lineage>
        <taxon>Eukaryota</taxon>
        <taxon>Viridiplantae</taxon>
        <taxon>Streptophyta</taxon>
        <taxon>Embryophyta</taxon>
        <taxon>Tracheophyta</taxon>
        <taxon>Spermatophyta</taxon>
        <taxon>Magnoliopsida</taxon>
        <taxon>eudicotyledons</taxon>
        <taxon>Gunneridae</taxon>
        <taxon>Pentapetalae</taxon>
        <taxon>rosids</taxon>
        <taxon>fabids</taxon>
        <taxon>Fabales</taxon>
        <taxon>Fabaceae</taxon>
        <taxon>Papilionoideae</taxon>
        <taxon>50 kb inversion clade</taxon>
        <taxon>NPAAA clade</taxon>
        <taxon>Hologalegina</taxon>
        <taxon>IRL clade</taxon>
        <taxon>Fabeae</taxon>
        <taxon>Lathyrus</taxon>
    </lineage>
</organism>
<feature type="compositionally biased region" description="Basic and acidic residues" evidence="1">
    <location>
        <begin position="1"/>
        <end position="20"/>
    </location>
</feature>
<sequence length="208" mass="23930">EKEERKSERSQGFHQIDKYIGKQTPEQNQAIPNTQFAAMASAQCYRTCEQSCQHKNHHHQQQHSSIGQKVTDFYKGHHNDGTQYYQQQQQHSSIGHKADFYKGHHNDGTQTKTEYYSETDVIYQPGYVAKNQSNTCNQTRHNHNHAATGTTIVTGTTAEKCQGRNRRERRNMFQRIKDGISGHSSDSGSSSDECDSDNENRRHRKNCN</sequence>
<reference evidence="2 3" key="1">
    <citation type="journal article" date="2022" name="Nat. Genet.">
        <title>Improved pea reference genome and pan-genome highlight genomic features and evolutionary characteristics.</title>
        <authorList>
            <person name="Yang T."/>
            <person name="Liu R."/>
            <person name="Luo Y."/>
            <person name="Hu S."/>
            <person name="Wang D."/>
            <person name="Wang C."/>
            <person name="Pandey M.K."/>
            <person name="Ge S."/>
            <person name="Xu Q."/>
            <person name="Li N."/>
            <person name="Li G."/>
            <person name="Huang Y."/>
            <person name="Saxena R.K."/>
            <person name="Ji Y."/>
            <person name="Li M."/>
            <person name="Yan X."/>
            <person name="He Y."/>
            <person name="Liu Y."/>
            <person name="Wang X."/>
            <person name="Xiang C."/>
            <person name="Varshney R.K."/>
            <person name="Ding H."/>
            <person name="Gao S."/>
            <person name="Zong X."/>
        </authorList>
    </citation>
    <scope>NUCLEOTIDE SEQUENCE [LARGE SCALE GENOMIC DNA]</scope>
    <source>
        <strain evidence="2 3">cv. Zhongwan 6</strain>
    </source>
</reference>
<dbReference type="Gramene" id="Psat07G0074100-T1">
    <property type="protein sequence ID" value="KAI5383467.1"/>
    <property type="gene ID" value="KIW84_070741"/>
</dbReference>
<accession>A0A9D4ZS97</accession>
<feature type="region of interest" description="Disordered" evidence="1">
    <location>
        <begin position="160"/>
        <end position="208"/>
    </location>
</feature>
<dbReference type="Proteomes" id="UP001058974">
    <property type="component" value="Chromosome 7"/>
</dbReference>
<comment type="caution">
    <text evidence="2">The sequence shown here is derived from an EMBL/GenBank/DDBJ whole genome shotgun (WGS) entry which is preliminary data.</text>
</comment>
<name>A0A9D4ZS97_PEA</name>
<evidence type="ECO:0000313" key="3">
    <source>
        <dbReference type="Proteomes" id="UP001058974"/>
    </source>
</evidence>
<feature type="region of interest" description="Disordered" evidence="1">
    <location>
        <begin position="1"/>
        <end position="23"/>
    </location>
</feature>
<proteinExistence type="predicted"/>
<evidence type="ECO:0000313" key="2">
    <source>
        <dbReference type="EMBL" id="KAI5383467.1"/>
    </source>
</evidence>
<dbReference type="EMBL" id="JAMSHJ010000007">
    <property type="protein sequence ID" value="KAI5383467.1"/>
    <property type="molecule type" value="Genomic_DNA"/>
</dbReference>
<evidence type="ECO:0000256" key="1">
    <source>
        <dbReference type="SAM" id="MobiDB-lite"/>
    </source>
</evidence>
<keyword evidence="3" id="KW-1185">Reference proteome</keyword>